<dbReference type="AlphaFoldDB" id="A0A9X2SXP5"/>
<dbReference type="PANTHER" id="PTHR43585">
    <property type="entry name" value="FUMIPYRROLE BIOSYNTHESIS PROTEIN C"/>
    <property type="match status" value="1"/>
</dbReference>
<name>A0A9X2SXP5_9BACT</name>
<accession>A0A9X2SXP5</accession>
<dbReference type="GO" id="GO:0016874">
    <property type="term" value="F:ligase activity"/>
    <property type="evidence" value="ECO:0007669"/>
    <property type="project" value="UniProtKB-KW"/>
</dbReference>
<dbReference type="InterPro" id="IPR052032">
    <property type="entry name" value="ATP-dep_AA_Ligase"/>
</dbReference>
<evidence type="ECO:0000256" key="2">
    <source>
        <dbReference type="ARBA" id="ARBA00022741"/>
    </source>
</evidence>
<dbReference type="EMBL" id="JANSUY010000001">
    <property type="protein sequence ID" value="MCR9013954.1"/>
    <property type="molecule type" value="Genomic_DNA"/>
</dbReference>
<keyword evidence="7" id="KW-1185">Reference proteome</keyword>
<reference evidence="6" key="1">
    <citation type="submission" date="2022-08" db="EMBL/GenBank/DDBJ databases">
        <authorList>
            <person name="Zhang D."/>
        </authorList>
    </citation>
    <scope>NUCLEOTIDE SEQUENCE</scope>
    <source>
        <strain evidence="6">XJ19-11</strain>
    </source>
</reference>
<dbReference type="PROSITE" id="PS50975">
    <property type="entry name" value="ATP_GRASP"/>
    <property type="match status" value="1"/>
</dbReference>
<dbReference type="Gene3D" id="3.30.470.20">
    <property type="entry name" value="ATP-grasp fold, B domain"/>
    <property type="match status" value="1"/>
</dbReference>
<dbReference type="Proteomes" id="UP001142175">
    <property type="component" value="Unassembled WGS sequence"/>
</dbReference>
<evidence type="ECO:0000256" key="1">
    <source>
        <dbReference type="ARBA" id="ARBA00022598"/>
    </source>
</evidence>
<dbReference type="InterPro" id="IPR011761">
    <property type="entry name" value="ATP-grasp"/>
</dbReference>
<keyword evidence="3 4" id="KW-0067">ATP-binding</keyword>
<dbReference type="GO" id="GO:0005524">
    <property type="term" value="F:ATP binding"/>
    <property type="evidence" value="ECO:0007669"/>
    <property type="project" value="UniProtKB-UniRule"/>
</dbReference>
<proteinExistence type="predicted"/>
<evidence type="ECO:0000313" key="6">
    <source>
        <dbReference type="EMBL" id="MCR9013954.1"/>
    </source>
</evidence>
<evidence type="ECO:0000256" key="4">
    <source>
        <dbReference type="PROSITE-ProRule" id="PRU00409"/>
    </source>
</evidence>
<dbReference type="Pfam" id="PF13535">
    <property type="entry name" value="ATP-grasp_4"/>
    <property type="match status" value="1"/>
</dbReference>
<organism evidence="6 7">
    <name type="scientific">Aquiflexum gelatinilyticum</name>
    <dbReference type="NCBI Taxonomy" id="2961943"/>
    <lineage>
        <taxon>Bacteria</taxon>
        <taxon>Pseudomonadati</taxon>
        <taxon>Bacteroidota</taxon>
        <taxon>Cytophagia</taxon>
        <taxon>Cytophagales</taxon>
        <taxon>Cyclobacteriaceae</taxon>
        <taxon>Aquiflexum</taxon>
    </lineage>
</organism>
<evidence type="ECO:0000259" key="5">
    <source>
        <dbReference type="PROSITE" id="PS50975"/>
    </source>
</evidence>
<dbReference type="RefSeq" id="WP_258421842.1">
    <property type="nucleotide sequence ID" value="NZ_JANSUY010000001.1"/>
</dbReference>
<dbReference type="GO" id="GO:0046872">
    <property type="term" value="F:metal ion binding"/>
    <property type="evidence" value="ECO:0007669"/>
    <property type="project" value="InterPro"/>
</dbReference>
<evidence type="ECO:0000256" key="3">
    <source>
        <dbReference type="ARBA" id="ARBA00022840"/>
    </source>
</evidence>
<feature type="domain" description="ATP-grasp" evidence="5">
    <location>
        <begin position="90"/>
        <end position="300"/>
    </location>
</feature>
<gene>
    <name evidence="6" type="ORF">NU887_02840</name>
</gene>
<evidence type="ECO:0000313" key="7">
    <source>
        <dbReference type="Proteomes" id="UP001142175"/>
    </source>
</evidence>
<protein>
    <submittedName>
        <fullName evidence="6">ATP-grasp domain-containing protein</fullName>
    </submittedName>
</protein>
<dbReference type="PANTHER" id="PTHR43585:SF2">
    <property type="entry name" value="ATP-GRASP ENZYME FSQD"/>
    <property type="match status" value="1"/>
</dbReference>
<comment type="caution">
    <text evidence="6">The sequence shown here is derived from an EMBL/GenBank/DDBJ whole genome shotgun (WGS) entry which is preliminary data.</text>
</comment>
<keyword evidence="2 4" id="KW-0547">Nucleotide-binding</keyword>
<keyword evidence="1" id="KW-0436">Ligase</keyword>
<dbReference type="SUPFAM" id="SSF56059">
    <property type="entry name" value="Glutathione synthetase ATP-binding domain-like"/>
    <property type="match status" value="1"/>
</dbReference>
<sequence>MILLDYPYVSDFLLQTIIENKFPVIATKEAKQIGGNKAINWVAEEDAARILKDNPHTPIYTNSENSISWIQQNTQGTDLPEIIDLFKNKYKFRNLIKSAYPDYFFEAVAAENLRSMDVSGFKFPFIIKPAVGFFSIAVYKVDSPEAWTGTIAKIEHDIIRTQSLYPKEVIDNTEFIIEQYIRGEEYAFDCYFDGEGNPVVLNILHHVFTSENDVSDRVYSSSPEIIQKLQSPILDFLGVIGSKVKLRNFPLHIEIRIDDEGKLFPIEVNPMRFGGWCTTGDLSWFAYEINSYEHFFYSKKPDWEAIFKTRKGKKYSLILLDNTTGFETQEIAGFDYDVLLSDFENPLHLRKIDLDKFGVFGFLFSETSEGNESELTEILHSDLKKYIQLKPEVKNKELLA</sequence>